<dbReference type="InterPro" id="IPR010065">
    <property type="entry name" value="AA_ABC_transptr_permease_3TM"/>
</dbReference>
<feature type="domain" description="ABC transmembrane type-1" evidence="10">
    <location>
        <begin position="18"/>
        <end position="217"/>
    </location>
</feature>
<reference evidence="11 12" key="1">
    <citation type="submission" date="2009-01" db="EMBL/GenBank/DDBJ databases">
        <title>Complete sequence of chromosome of Methylobacterium nodulans ORS 2060.</title>
        <authorList>
            <consortium name="US DOE Joint Genome Institute"/>
            <person name="Lucas S."/>
            <person name="Copeland A."/>
            <person name="Lapidus A."/>
            <person name="Glavina del Rio T."/>
            <person name="Dalin E."/>
            <person name="Tice H."/>
            <person name="Bruce D."/>
            <person name="Goodwin L."/>
            <person name="Pitluck S."/>
            <person name="Sims D."/>
            <person name="Brettin T."/>
            <person name="Detter J.C."/>
            <person name="Han C."/>
            <person name="Larimer F."/>
            <person name="Land M."/>
            <person name="Hauser L."/>
            <person name="Kyrpides N."/>
            <person name="Ivanova N."/>
            <person name="Marx C.J."/>
            <person name="Richardson P."/>
        </authorList>
    </citation>
    <scope>NUCLEOTIDE SEQUENCE [LARGE SCALE GENOMIC DNA]</scope>
    <source>
        <strain evidence="12">LMG 21967 / CNCM I-2342 / ORS 2060</strain>
    </source>
</reference>
<evidence type="ECO:0000256" key="6">
    <source>
        <dbReference type="ARBA" id="ARBA00022692"/>
    </source>
</evidence>
<dbReference type="SUPFAM" id="SSF161098">
    <property type="entry name" value="MetI-like"/>
    <property type="match status" value="1"/>
</dbReference>
<keyword evidence="12" id="KW-1185">Reference proteome</keyword>
<evidence type="ECO:0000259" key="10">
    <source>
        <dbReference type="PROSITE" id="PS50928"/>
    </source>
</evidence>
<comment type="subcellular location">
    <subcellularLocation>
        <location evidence="1">Cell inner membrane</location>
        <topology evidence="1">Multi-pass membrane protein</topology>
    </subcellularLocation>
    <subcellularLocation>
        <location evidence="9">Cell membrane</location>
        <topology evidence="9">Multi-pass membrane protein</topology>
    </subcellularLocation>
</comment>
<dbReference type="RefSeq" id="WP_015931628.1">
    <property type="nucleotide sequence ID" value="NC_011894.1"/>
</dbReference>
<feature type="transmembrane region" description="Helical" evidence="9">
    <location>
        <begin position="195"/>
        <end position="219"/>
    </location>
</feature>
<keyword evidence="6 9" id="KW-0812">Transmembrane</keyword>
<organism evidence="11 12">
    <name type="scientific">Methylobacterium nodulans (strain LMG 21967 / CNCM I-2342 / ORS 2060)</name>
    <dbReference type="NCBI Taxonomy" id="460265"/>
    <lineage>
        <taxon>Bacteria</taxon>
        <taxon>Pseudomonadati</taxon>
        <taxon>Pseudomonadota</taxon>
        <taxon>Alphaproteobacteria</taxon>
        <taxon>Hyphomicrobiales</taxon>
        <taxon>Methylobacteriaceae</taxon>
        <taxon>Methylobacterium</taxon>
    </lineage>
</organism>
<dbReference type="Pfam" id="PF00528">
    <property type="entry name" value="BPD_transp_1"/>
    <property type="match status" value="1"/>
</dbReference>
<dbReference type="eggNOG" id="COG4160">
    <property type="taxonomic scope" value="Bacteria"/>
</dbReference>
<evidence type="ECO:0000256" key="9">
    <source>
        <dbReference type="RuleBase" id="RU363032"/>
    </source>
</evidence>
<dbReference type="OrthoDB" id="9814550at2"/>
<dbReference type="NCBIfam" id="TIGR01726">
    <property type="entry name" value="HEQRo_perm_3TM"/>
    <property type="match status" value="1"/>
</dbReference>
<dbReference type="PROSITE" id="PS50928">
    <property type="entry name" value="ABC_TM1"/>
    <property type="match status" value="1"/>
</dbReference>
<dbReference type="KEGG" id="mno:Mnod_5164"/>
<feature type="transmembrane region" description="Helical" evidence="9">
    <location>
        <begin position="20"/>
        <end position="44"/>
    </location>
</feature>
<dbReference type="Gene3D" id="1.10.3720.10">
    <property type="entry name" value="MetI-like"/>
    <property type="match status" value="1"/>
</dbReference>
<dbReference type="GO" id="GO:0043190">
    <property type="term" value="C:ATP-binding cassette (ABC) transporter complex"/>
    <property type="evidence" value="ECO:0007669"/>
    <property type="project" value="InterPro"/>
</dbReference>
<keyword evidence="5" id="KW-0997">Cell inner membrane</keyword>
<evidence type="ECO:0000313" key="11">
    <source>
        <dbReference type="EMBL" id="ACL60010.1"/>
    </source>
</evidence>
<dbReference type="InterPro" id="IPR035906">
    <property type="entry name" value="MetI-like_sf"/>
</dbReference>
<evidence type="ECO:0000256" key="2">
    <source>
        <dbReference type="ARBA" id="ARBA00010072"/>
    </source>
</evidence>
<evidence type="ECO:0000256" key="4">
    <source>
        <dbReference type="ARBA" id="ARBA00022475"/>
    </source>
</evidence>
<dbReference type="PANTHER" id="PTHR30614">
    <property type="entry name" value="MEMBRANE COMPONENT OF AMINO ACID ABC TRANSPORTER"/>
    <property type="match status" value="1"/>
</dbReference>
<comment type="similarity">
    <text evidence="2">Belongs to the binding-protein-dependent transport system permease family. HisMQ subfamily.</text>
</comment>
<accession>B8IJZ7</accession>
<dbReference type="EMBL" id="CP001349">
    <property type="protein sequence ID" value="ACL60010.1"/>
    <property type="molecule type" value="Genomic_DNA"/>
</dbReference>
<evidence type="ECO:0000256" key="1">
    <source>
        <dbReference type="ARBA" id="ARBA00004429"/>
    </source>
</evidence>
<dbReference type="HOGENOM" id="CLU_019602_1_4_5"/>
<dbReference type="Proteomes" id="UP000008207">
    <property type="component" value="Chromosome"/>
</dbReference>
<protein>
    <submittedName>
        <fullName evidence="11">Polar amino acid ABC transporter, inner membrane subunit</fullName>
    </submittedName>
</protein>
<gene>
    <name evidence="11" type="ordered locus">Mnod_5164</name>
</gene>
<keyword evidence="7 9" id="KW-1133">Transmembrane helix</keyword>
<name>B8IJZ7_METNO</name>
<dbReference type="PANTHER" id="PTHR30614:SF10">
    <property type="entry name" value="ARGININE ABC TRANSPORTER PERMEASE PROTEIN ARTM"/>
    <property type="match status" value="1"/>
</dbReference>
<keyword evidence="8 9" id="KW-0472">Membrane</keyword>
<proteinExistence type="inferred from homology"/>
<dbReference type="AlphaFoldDB" id="B8IJZ7"/>
<feature type="transmembrane region" description="Helical" evidence="9">
    <location>
        <begin position="56"/>
        <end position="77"/>
    </location>
</feature>
<dbReference type="InterPro" id="IPR043429">
    <property type="entry name" value="ArtM/GltK/GlnP/TcyL/YhdX-like"/>
</dbReference>
<dbReference type="InterPro" id="IPR000515">
    <property type="entry name" value="MetI-like"/>
</dbReference>
<keyword evidence="4" id="KW-1003">Cell membrane</keyword>
<dbReference type="STRING" id="460265.Mnod_5164"/>
<sequence>MIDPDFLGETLVALSRGLPLTLGLTAGSVACGAVLAALAAAARLSGIPGLGLLARGYIFVFRGTPLLVQLFLIYYGLGQFRYGLQALGLWWFFREPYWCALLALSLNTGAYTAEIFRGGVLAVPHGALLAGRACGMSRLTLLRRVTLPLAARQALPAYGNEIISVVKATALASTITILELTGIAQKLIAQSFRALEIFLCAAAFYLAIVSAIIVLVRLAEAWLSPDLRARPVVAPRAA</sequence>
<dbReference type="GO" id="GO:0022857">
    <property type="term" value="F:transmembrane transporter activity"/>
    <property type="evidence" value="ECO:0007669"/>
    <property type="project" value="InterPro"/>
</dbReference>
<evidence type="ECO:0000256" key="3">
    <source>
        <dbReference type="ARBA" id="ARBA00022448"/>
    </source>
</evidence>
<keyword evidence="3 9" id="KW-0813">Transport</keyword>
<evidence type="ECO:0000256" key="5">
    <source>
        <dbReference type="ARBA" id="ARBA00022519"/>
    </source>
</evidence>
<dbReference type="CDD" id="cd06261">
    <property type="entry name" value="TM_PBP2"/>
    <property type="match status" value="1"/>
</dbReference>
<evidence type="ECO:0000256" key="8">
    <source>
        <dbReference type="ARBA" id="ARBA00023136"/>
    </source>
</evidence>
<evidence type="ECO:0000313" key="12">
    <source>
        <dbReference type="Proteomes" id="UP000008207"/>
    </source>
</evidence>
<evidence type="ECO:0000256" key="7">
    <source>
        <dbReference type="ARBA" id="ARBA00022989"/>
    </source>
</evidence>
<dbReference type="GO" id="GO:0006865">
    <property type="term" value="P:amino acid transport"/>
    <property type="evidence" value="ECO:0007669"/>
    <property type="project" value="TreeGrafter"/>
</dbReference>